<dbReference type="EMBL" id="JACVVK020000443">
    <property type="protein sequence ID" value="KAK7474227.1"/>
    <property type="molecule type" value="Genomic_DNA"/>
</dbReference>
<comment type="caution">
    <text evidence="1">The sequence shown here is derived from an EMBL/GenBank/DDBJ whole genome shotgun (WGS) entry which is preliminary data.</text>
</comment>
<gene>
    <name evidence="1" type="ORF">BaRGS_00034519</name>
</gene>
<keyword evidence="2" id="KW-1185">Reference proteome</keyword>
<evidence type="ECO:0000313" key="1">
    <source>
        <dbReference type="EMBL" id="KAK7474227.1"/>
    </source>
</evidence>
<proteinExistence type="predicted"/>
<protein>
    <submittedName>
        <fullName evidence="1">Uncharacterized protein</fullName>
    </submittedName>
</protein>
<accession>A0ABD0JIJ8</accession>
<dbReference type="Proteomes" id="UP001519460">
    <property type="component" value="Unassembled WGS sequence"/>
</dbReference>
<reference evidence="1 2" key="1">
    <citation type="journal article" date="2023" name="Sci. Data">
        <title>Genome assembly of the Korean intertidal mud-creeper Batillaria attramentaria.</title>
        <authorList>
            <person name="Patra A.K."/>
            <person name="Ho P.T."/>
            <person name="Jun S."/>
            <person name="Lee S.J."/>
            <person name="Kim Y."/>
            <person name="Won Y.J."/>
        </authorList>
    </citation>
    <scope>NUCLEOTIDE SEQUENCE [LARGE SCALE GENOMIC DNA]</scope>
    <source>
        <strain evidence="1">Wonlab-2016</strain>
    </source>
</reference>
<sequence length="167" mass="18617">MTLKVSQLELAYFNPFPPYSARVRMYSAACLHTELLCVTVNNKGVSDCIKDVKQAETDQVSVFPFVSIYWSDAGSSSVRPLAYTGDTHRQKKKKIQLLLSTVTSVVLSTYDSHRHQRASPGALTLTRLPVLGAHQYEGLVDPGKDTSGYRFTFCQDLLDVLKQRSAQ</sequence>
<name>A0ABD0JIJ8_9CAEN</name>
<organism evidence="1 2">
    <name type="scientific">Batillaria attramentaria</name>
    <dbReference type="NCBI Taxonomy" id="370345"/>
    <lineage>
        <taxon>Eukaryota</taxon>
        <taxon>Metazoa</taxon>
        <taxon>Spiralia</taxon>
        <taxon>Lophotrochozoa</taxon>
        <taxon>Mollusca</taxon>
        <taxon>Gastropoda</taxon>
        <taxon>Caenogastropoda</taxon>
        <taxon>Sorbeoconcha</taxon>
        <taxon>Cerithioidea</taxon>
        <taxon>Batillariidae</taxon>
        <taxon>Batillaria</taxon>
    </lineage>
</organism>
<evidence type="ECO:0000313" key="2">
    <source>
        <dbReference type="Proteomes" id="UP001519460"/>
    </source>
</evidence>
<dbReference type="AlphaFoldDB" id="A0ABD0JIJ8"/>